<dbReference type="RefSeq" id="XP_026146345.1">
    <property type="nucleotide sequence ID" value="XM_026290560.1"/>
</dbReference>
<reference evidence="14" key="1">
    <citation type="submission" date="2025-08" db="UniProtKB">
        <authorList>
            <consortium name="RefSeq"/>
        </authorList>
    </citation>
    <scope>IDENTIFICATION</scope>
    <source>
        <strain evidence="14">Wakin</strain>
        <tissue evidence="14">Muscle</tissue>
    </source>
</reference>
<dbReference type="InterPro" id="IPR052461">
    <property type="entry name" value="EVA1_A/B"/>
</dbReference>
<dbReference type="Gene3D" id="2.60.120.740">
    <property type="match status" value="2"/>
</dbReference>
<evidence type="ECO:0000313" key="14">
    <source>
        <dbReference type="RefSeq" id="XP_026146345.1"/>
    </source>
</evidence>
<dbReference type="InterPro" id="IPR000922">
    <property type="entry name" value="Lectin_gal-bd_dom"/>
</dbReference>
<evidence type="ECO:0000313" key="13">
    <source>
        <dbReference type="Proteomes" id="UP000515129"/>
    </source>
</evidence>
<comment type="similarity">
    <text evidence="2">Belongs to the EVA1 family.</text>
</comment>
<evidence type="ECO:0000256" key="9">
    <source>
        <dbReference type="SAM" id="MobiDB-lite"/>
    </source>
</evidence>
<evidence type="ECO:0000256" key="4">
    <source>
        <dbReference type="ARBA" id="ARBA00022692"/>
    </source>
</evidence>
<keyword evidence="4 10" id="KW-0812">Transmembrane</keyword>
<proteinExistence type="inferred from homology"/>
<evidence type="ECO:0000256" key="5">
    <source>
        <dbReference type="ARBA" id="ARBA00022734"/>
    </source>
</evidence>
<dbReference type="PROSITE" id="PS50228">
    <property type="entry name" value="SUEL_LECTIN"/>
    <property type="match status" value="2"/>
</dbReference>
<evidence type="ECO:0000256" key="11">
    <source>
        <dbReference type="SAM" id="SignalP"/>
    </source>
</evidence>
<keyword evidence="5" id="KW-0430">Lectin</keyword>
<keyword evidence="3" id="KW-0348">Hemagglutinin</keyword>
<feature type="domain" description="SUEL-type lectin" evidence="12">
    <location>
        <begin position="156"/>
        <end position="248"/>
    </location>
</feature>
<dbReference type="Proteomes" id="UP000515129">
    <property type="component" value="Chromosome 20"/>
</dbReference>
<evidence type="ECO:0000256" key="7">
    <source>
        <dbReference type="ARBA" id="ARBA00022989"/>
    </source>
</evidence>
<keyword evidence="7 10" id="KW-1133">Transmembrane helix</keyword>
<feature type="domain" description="SUEL-type lectin" evidence="12">
    <location>
        <begin position="48"/>
        <end position="147"/>
    </location>
</feature>
<feature type="region of interest" description="Disordered" evidence="9">
    <location>
        <begin position="384"/>
        <end position="410"/>
    </location>
</feature>
<evidence type="ECO:0000256" key="10">
    <source>
        <dbReference type="SAM" id="Phobius"/>
    </source>
</evidence>
<dbReference type="CDD" id="cd22828">
    <property type="entry name" value="Gal_Rha_Lectin_EVA1_EVA1C_rpt1"/>
    <property type="match status" value="1"/>
</dbReference>
<dbReference type="PROSITE" id="PS51257">
    <property type="entry name" value="PROKAR_LIPOPROTEIN"/>
    <property type="match status" value="1"/>
</dbReference>
<dbReference type="AlphaFoldDB" id="A0A6P6RM27"/>
<dbReference type="PANTHER" id="PTHR48422:SF1">
    <property type="entry name" value="PROTEIN EVA-1 HOMOLOG A"/>
    <property type="match status" value="1"/>
</dbReference>
<feature type="chain" id="PRO_5028219252" evidence="11">
    <location>
        <begin position="30"/>
        <end position="469"/>
    </location>
</feature>
<dbReference type="OrthoDB" id="5970528at2759"/>
<dbReference type="InterPro" id="IPR043159">
    <property type="entry name" value="Lectin_gal-bd_sf"/>
</dbReference>
<accession>A0A6P6RM27</accession>
<dbReference type="Pfam" id="PF02140">
    <property type="entry name" value="SUEL_Lectin"/>
    <property type="match status" value="2"/>
</dbReference>
<sequence>MGHLRMVFPDVSYSLLLLGISCLTGFTKTSQDFSGYLSRVLRNYTEQACDGEFLTVRCPPRTSITVQSAFYSITGPAHSPQCPNPYSSAGPRSVHDITSCHVSTSLQKMLDECEDRRRCQVLVNSRLFGTDPCPTVNKYLSVRYKCRPSEYKSKVVCEGERLRLGCKTGMQIVVYSAMFGRTQQGTLECPPHHRRAPSVDCSSDVALQVMTSRCQGKRSCVVRASTQEFGDPCYHGTRKYLSVIHTCVPKKLLQESVSRHPSFPSPPSVPHDPNVVGDSAPPDGTPSLTSDSAPGRSTRGRSSGPYSEETDQSGESDPNPTISSVIRPAMALISSMLVAYTYITEHPERCALYFMCGICAGLFLTLFALVVQISCRTDCKPRHTVVKKRQRPADSDSDTSDSDSDWDSSSDLSARRHRRFERMLNTNVFTSAEELERAQRLEERERIIREIWMNGQPDVPGTRSLNHYY</sequence>
<dbReference type="Pfam" id="PF14851">
    <property type="entry name" value="FAM176"/>
    <property type="match status" value="1"/>
</dbReference>
<keyword evidence="13" id="KW-1185">Reference proteome</keyword>
<dbReference type="PANTHER" id="PTHR48422">
    <property type="entry name" value="PROTEIN EVA-1 HOMOLOG B-RELATED"/>
    <property type="match status" value="1"/>
</dbReference>
<dbReference type="GO" id="GO:0016020">
    <property type="term" value="C:membrane"/>
    <property type="evidence" value="ECO:0007669"/>
    <property type="project" value="UniProtKB-SubCell"/>
</dbReference>
<comment type="subcellular location">
    <subcellularLocation>
        <location evidence="1">Membrane</location>
        <topology evidence="1">Single-pass membrane protein</topology>
    </subcellularLocation>
</comment>
<dbReference type="CTD" id="101882949"/>
<keyword evidence="11" id="KW-0732">Signal</keyword>
<feature type="compositionally biased region" description="Acidic residues" evidence="9">
    <location>
        <begin position="395"/>
        <end position="408"/>
    </location>
</feature>
<dbReference type="FunFam" id="2.60.120.740:FF:000003">
    <property type="entry name" value="Protein eva-1 homolog C"/>
    <property type="match status" value="1"/>
</dbReference>
<dbReference type="GO" id="GO:0030246">
    <property type="term" value="F:carbohydrate binding"/>
    <property type="evidence" value="ECO:0007669"/>
    <property type="project" value="UniProtKB-KW"/>
</dbReference>
<evidence type="ECO:0000256" key="2">
    <source>
        <dbReference type="ARBA" id="ARBA00006023"/>
    </source>
</evidence>
<evidence type="ECO:0000256" key="3">
    <source>
        <dbReference type="ARBA" id="ARBA00022546"/>
    </source>
</evidence>
<evidence type="ECO:0000256" key="6">
    <source>
        <dbReference type="ARBA" id="ARBA00022737"/>
    </source>
</evidence>
<evidence type="ECO:0000256" key="8">
    <source>
        <dbReference type="ARBA" id="ARBA00023136"/>
    </source>
</evidence>
<evidence type="ECO:0000259" key="12">
    <source>
        <dbReference type="PROSITE" id="PS50228"/>
    </source>
</evidence>
<feature type="region of interest" description="Disordered" evidence="9">
    <location>
        <begin position="258"/>
        <end position="322"/>
    </location>
</feature>
<dbReference type="CDD" id="cd22829">
    <property type="entry name" value="Gal_Rha_Lectin_EVA1_EVA1C_rpt2"/>
    <property type="match status" value="1"/>
</dbReference>
<keyword evidence="8 10" id="KW-0472">Membrane</keyword>
<dbReference type="KEGG" id="caua:113120628"/>
<organism evidence="13 14">
    <name type="scientific">Carassius auratus</name>
    <name type="common">Goldfish</name>
    <dbReference type="NCBI Taxonomy" id="7957"/>
    <lineage>
        <taxon>Eukaryota</taxon>
        <taxon>Metazoa</taxon>
        <taxon>Chordata</taxon>
        <taxon>Craniata</taxon>
        <taxon>Vertebrata</taxon>
        <taxon>Euteleostomi</taxon>
        <taxon>Actinopterygii</taxon>
        <taxon>Neopterygii</taxon>
        <taxon>Teleostei</taxon>
        <taxon>Ostariophysi</taxon>
        <taxon>Cypriniformes</taxon>
        <taxon>Cyprinidae</taxon>
        <taxon>Cyprininae</taxon>
        <taxon>Carassius</taxon>
    </lineage>
</organism>
<feature type="signal peptide" evidence="11">
    <location>
        <begin position="1"/>
        <end position="29"/>
    </location>
</feature>
<protein>
    <submittedName>
        <fullName evidence="14">Protein eva-1 homolog C isoform X1</fullName>
    </submittedName>
</protein>
<gene>
    <name evidence="14" type="primary">eva1aa</name>
</gene>
<keyword evidence="6" id="KW-0677">Repeat</keyword>
<dbReference type="InterPro" id="IPR039500">
    <property type="entry name" value="EVA1_dom"/>
</dbReference>
<feature type="transmembrane region" description="Helical" evidence="10">
    <location>
        <begin position="350"/>
        <end position="371"/>
    </location>
</feature>
<evidence type="ECO:0000256" key="1">
    <source>
        <dbReference type="ARBA" id="ARBA00004167"/>
    </source>
</evidence>
<name>A0A6P6RM27_CARAU</name>